<keyword evidence="2" id="KW-0808">Transferase</keyword>
<feature type="domain" description="Glycosyltransferase 2-like" evidence="4">
    <location>
        <begin position="216"/>
        <end position="311"/>
    </location>
</feature>
<name>A0A8T8K5A4_9EURY</name>
<dbReference type="OrthoDB" id="77457at2157"/>
<dbReference type="Pfam" id="PF00535">
    <property type="entry name" value="Glycos_transf_2"/>
    <property type="match status" value="2"/>
</dbReference>
<gene>
    <name evidence="5" type="ORF">HYG87_08340</name>
</gene>
<evidence type="ECO:0000256" key="3">
    <source>
        <dbReference type="SAM" id="Coils"/>
    </source>
</evidence>
<organism evidence="5 6">
    <name type="scientific">Methanobacterium alkalithermotolerans</name>
    <dbReference type="NCBI Taxonomy" id="2731220"/>
    <lineage>
        <taxon>Archaea</taxon>
        <taxon>Methanobacteriati</taxon>
        <taxon>Methanobacteriota</taxon>
        <taxon>Methanomada group</taxon>
        <taxon>Methanobacteria</taxon>
        <taxon>Methanobacteriales</taxon>
        <taxon>Methanobacteriaceae</taxon>
        <taxon>Methanobacterium</taxon>
    </lineage>
</organism>
<dbReference type="AlphaFoldDB" id="A0A8T8K5A4"/>
<evidence type="ECO:0000256" key="1">
    <source>
        <dbReference type="ARBA" id="ARBA00022676"/>
    </source>
</evidence>
<keyword evidence="3" id="KW-0175">Coiled coil</keyword>
<dbReference type="Gene3D" id="3.90.550.10">
    <property type="entry name" value="Spore Coat Polysaccharide Biosynthesis Protein SpsA, Chain A"/>
    <property type="match status" value="2"/>
</dbReference>
<accession>A0A8T8K5A4</accession>
<dbReference type="KEGG" id="meme:HYG87_08340"/>
<dbReference type="Proteomes" id="UP000681041">
    <property type="component" value="Chromosome"/>
</dbReference>
<dbReference type="PANTHER" id="PTHR22916">
    <property type="entry name" value="GLYCOSYLTRANSFERASE"/>
    <property type="match status" value="1"/>
</dbReference>
<dbReference type="PANTHER" id="PTHR22916:SF51">
    <property type="entry name" value="GLYCOSYLTRANSFERASE EPSH-RELATED"/>
    <property type="match status" value="1"/>
</dbReference>
<feature type="coiled-coil region" evidence="3">
    <location>
        <begin position="143"/>
        <end position="170"/>
    </location>
</feature>
<evidence type="ECO:0000313" key="6">
    <source>
        <dbReference type="Proteomes" id="UP000681041"/>
    </source>
</evidence>
<protein>
    <submittedName>
        <fullName evidence="5">Glycosyltransferase</fullName>
    </submittedName>
</protein>
<evidence type="ECO:0000259" key="4">
    <source>
        <dbReference type="Pfam" id="PF00535"/>
    </source>
</evidence>
<dbReference type="CDD" id="cd00761">
    <property type="entry name" value="Glyco_tranf_GTA_type"/>
    <property type="match status" value="2"/>
</dbReference>
<evidence type="ECO:0000313" key="5">
    <source>
        <dbReference type="EMBL" id="QUH23766.1"/>
    </source>
</evidence>
<dbReference type="GO" id="GO:0016757">
    <property type="term" value="F:glycosyltransferase activity"/>
    <property type="evidence" value="ECO:0007669"/>
    <property type="project" value="UniProtKB-KW"/>
</dbReference>
<evidence type="ECO:0000256" key="2">
    <source>
        <dbReference type="ARBA" id="ARBA00022679"/>
    </source>
</evidence>
<keyword evidence="6" id="KW-1185">Reference proteome</keyword>
<dbReference type="EMBL" id="CP058560">
    <property type="protein sequence ID" value="QUH23766.1"/>
    <property type="molecule type" value="Genomic_DNA"/>
</dbReference>
<reference evidence="5" key="1">
    <citation type="submission" date="2020-07" db="EMBL/GenBank/DDBJ databases">
        <title>Methanobacterium. sp. MethCan genome.</title>
        <authorList>
            <person name="Postec A."/>
            <person name="Quemeneur M."/>
        </authorList>
    </citation>
    <scope>NUCLEOTIDE SEQUENCE</scope>
    <source>
        <strain evidence="5">MethCAN</strain>
    </source>
</reference>
<sequence>MIKIQGVSRKASDNGLIYKKRKIDKLSFLYILKKEKLNLKNIYRIFKARGKIKTLNLFDEKYYLTNYSHLVNSNIELLNHYLYHGWKEERSPSRKFDGNYYLKRYPDVRKSKINPLVHYVLYGKEEGRFPNHHAEINSPQNIIKSLENSIFKLNNEINQLKKEIRKYTRVFTIGHINKEKIACDIELFQGLGVTREKRNPQITVSLTSYPDRIYDIHYCLYSLLNQSFKPDKLILWLSKEEFPNLEKNLPSRILELKKHGLEIKWTEKNFGCYDKLIHSLKEYPNEIIVTADDDLFYPEDWLERLYENYDGKNILAHRAHLISFESGSVKPYNQWEKSIENDEISVLNFPTTGGGILYPPTVFYKDVLKDEIFLKLSPCGDDIWFWGMAVLNNRKIKVIKDGFKHLTYINPERELNLNDDGTLFEGNKDGRNDEQLSALLEFYPEIKDKLLREITPKVSVIIPVYNREKYLKQCLDSVINQTLKNIEIICIDDGSTDKSLEILNEYRKKDGRIIIINQKNQGSGLARNSGLKIAKGEYIGFVDSDDWIDLNFYETLFTEAKKQDADLARTLYVYEFQKHSKEEDYLNKIIHKRKSEGELLNVNEHSVVIWNAIYKKEFLQKNNIYFDKLQAVVDVPFTARATYFSKKTIPVVGTYYHYRKDVGNRLTIYNKKRMEEMLKANKITLDFINSVKYENKTDYLVAFKRVIWRYDDLYGSSLKIDNFDKKNQESFFNDIVQGFQSCKYKEDLQKNYYETYFEFLKKDGFNNYLKYQLQKN</sequence>
<proteinExistence type="predicted"/>
<dbReference type="RefSeq" id="WP_211532722.1">
    <property type="nucleotide sequence ID" value="NZ_CP058560.1"/>
</dbReference>
<dbReference type="SUPFAM" id="SSF53448">
    <property type="entry name" value="Nucleotide-diphospho-sugar transferases"/>
    <property type="match status" value="2"/>
</dbReference>
<dbReference type="InterPro" id="IPR001173">
    <property type="entry name" value="Glyco_trans_2-like"/>
</dbReference>
<dbReference type="InterPro" id="IPR029044">
    <property type="entry name" value="Nucleotide-diphossugar_trans"/>
</dbReference>
<dbReference type="GeneID" id="64820767"/>
<keyword evidence="1" id="KW-0328">Glycosyltransferase</keyword>
<feature type="domain" description="Glycosyltransferase 2-like" evidence="4">
    <location>
        <begin position="459"/>
        <end position="620"/>
    </location>
</feature>